<evidence type="ECO:0000313" key="2">
    <source>
        <dbReference type="EMBL" id="KAJ9601585.1"/>
    </source>
</evidence>
<evidence type="ECO:0000256" key="1">
    <source>
        <dbReference type="SAM" id="MobiDB-lite"/>
    </source>
</evidence>
<organism evidence="2 3">
    <name type="scientific">Diploptera punctata</name>
    <name type="common">Pacific beetle cockroach</name>
    <dbReference type="NCBI Taxonomy" id="6984"/>
    <lineage>
        <taxon>Eukaryota</taxon>
        <taxon>Metazoa</taxon>
        <taxon>Ecdysozoa</taxon>
        <taxon>Arthropoda</taxon>
        <taxon>Hexapoda</taxon>
        <taxon>Insecta</taxon>
        <taxon>Pterygota</taxon>
        <taxon>Neoptera</taxon>
        <taxon>Polyneoptera</taxon>
        <taxon>Dictyoptera</taxon>
        <taxon>Blattodea</taxon>
        <taxon>Blaberoidea</taxon>
        <taxon>Blaberidae</taxon>
        <taxon>Diplopterinae</taxon>
        <taxon>Diploptera</taxon>
    </lineage>
</organism>
<proteinExistence type="predicted"/>
<name>A0AAD8ESI9_DIPPU</name>
<evidence type="ECO:0008006" key="4">
    <source>
        <dbReference type="Google" id="ProtNLM"/>
    </source>
</evidence>
<dbReference type="Gene3D" id="3.30.40.10">
    <property type="entry name" value="Zinc/RING finger domain, C3HC4 (zinc finger)"/>
    <property type="match status" value="1"/>
</dbReference>
<sequence length="103" mass="11725">MKGIGCKKQLFKKSNSVKSKTSRPRKRQLSSSSEKTDTERELIYSEFGADDADAECLFCTGLYSEDTRGEKWAQCINCHRWAHEDCGAHEEPFVCPICSKKQN</sequence>
<reference evidence="2" key="2">
    <citation type="submission" date="2023-05" db="EMBL/GenBank/DDBJ databases">
        <authorList>
            <person name="Fouks B."/>
        </authorList>
    </citation>
    <scope>NUCLEOTIDE SEQUENCE</scope>
    <source>
        <strain evidence="2">Stay&amp;Tobe</strain>
        <tissue evidence="2">Testes</tissue>
    </source>
</reference>
<dbReference type="EMBL" id="JASPKZ010000009">
    <property type="protein sequence ID" value="KAJ9601585.1"/>
    <property type="molecule type" value="Genomic_DNA"/>
</dbReference>
<gene>
    <name evidence="2" type="ORF">L9F63_000257</name>
</gene>
<dbReference type="AlphaFoldDB" id="A0AAD8ESI9"/>
<dbReference type="InterPro" id="IPR011011">
    <property type="entry name" value="Znf_FYVE_PHD"/>
</dbReference>
<dbReference type="SUPFAM" id="SSF57903">
    <property type="entry name" value="FYVE/PHD zinc finger"/>
    <property type="match status" value="1"/>
</dbReference>
<reference evidence="2" key="1">
    <citation type="journal article" date="2023" name="IScience">
        <title>Live-bearing cockroach genome reveals convergent evolutionary mechanisms linked to viviparity in insects and beyond.</title>
        <authorList>
            <person name="Fouks B."/>
            <person name="Harrison M.C."/>
            <person name="Mikhailova A.A."/>
            <person name="Marchal E."/>
            <person name="English S."/>
            <person name="Carruthers M."/>
            <person name="Jennings E.C."/>
            <person name="Chiamaka E.L."/>
            <person name="Frigard R.A."/>
            <person name="Pippel M."/>
            <person name="Attardo G.M."/>
            <person name="Benoit J.B."/>
            <person name="Bornberg-Bauer E."/>
            <person name="Tobe S.S."/>
        </authorList>
    </citation>
    <scope>NUCLEOTIDE SEQUENCE</scope>
    <source>
        <strain evidence="2">Stay&amp;Tobe</strain>
    </source>
</reference>
<protein>
    <recommendedName>
        <fullName evidence="4">Zinc finger PHD-type domain-containing protein</fullName>
    </recommendedName>
</protein>
<accession>A0AAD8ESI9</accession>
<dbReference type="Proteomes" id="UP001233999">
    <property type="component" value="Unassembled WGS sequence"/>
</dbReference>
<comment type="caution">
    <text evidence="2">The sequence shown here is derived from an EMBL/GenBank/DDBJ whole genome shotgun (WGS) entry which is preliminary data.</text>
</comment>
<dbReference type="InterPro" id="IPR013083">
    <property type="entry name" value="Znf_RING/FYVE/PHD"/>
</dbReference>
<keyword evidence="3" id="KW-1185">Reference proteome</keyword>
<feature type="region of interest" description="Disordered" evidence="1">
    <location>
        <begin position="1"/>
        <end position="39"/>
    </location>
</feature>
<evidence type="ECO:0000313" key="3">
    <source>
        <dbReference type="Proteomes" id="UP001233999"/>
    </source>
</evidence>